<dbReference type="Pfam" id="PF00270">
    <property type="entry name" value="DEAD"/>
    <property type="match status" value="1"/>
</dbReference>
<evidence type="ECO:0000256" key="1">
    <source>
        <dbReference type="ARBA" id="ARBA00022741"/>
    </source>
</evidence>
<dbReference type="CDD" id="cd05402">
    <property type="entry name" value="NT_PAP_TUTase"/>
    <property type="match status" value="1"/>
</dbReference>
<feature type="region of interest" description="Disordered" evidence="5">
    <location>
        <begin position="988"/>
        <end position="1010"/>
    </location>
</feature>
<dbReference type="SMART" id="SM00487">
    <property type="entry name" value="DEXDc"/>
    <property type="match status" value="1"/>
</dbReference>
<organism evidence="7 8">
    <name type="scientific">Symbiodinium necroappetens</name>
    <dbReference type="NCBI Taxonomy" id="1628268"/>
    <lineage>
        <taxon>Eukaryota</taxon>
        <taxon>Sar</taxon>
        <taxon>Alveolata</taxon>
        <taxon>Dinophyceae</taxon>
        <taxon>Suessiales</taxon>
        <taxon>Symbiodiniaceae</taxon>
        <taxon>Symbiodinium</taxon>
    </lineage>
</organism>
<evidence type="ECO:0000256" key="3">
    <source>
        <dbReference type="ARBA" id="ARBA00022806"/>
    </source>
</evidence>
<dbReference type="SUPFAM" id="SSF81301">
    <property type="entry name" value="Nucleotidyltransferase"/>
    <property type="match status" value="1"/>
</dbReference>
<dbReference type="InterPro" id="IPR054708">
    <property type="entry name" value="MTPAP-like_central"/>
</dbReference>
<gene>
    <name evidence="7" type="primary">Mtrex</name>
    <name evidence="7" type="ORF">SNEC2469_LOCUS11468</name>
</gene>
<sequence>MAKPPDRVDTAIWQTAAASRVLLDSVPGVVSLLSSWATDVLQMPLKLEAYGSVVTGIADTSSDIDVVLLSDSLEDVAGILARLYDAHERLPHFHVVRFLESARAPVLTVARADGLMVDITAGSCLPVYNSRLLKEYCELDHRLLPLACAIKRFARVAGVVGAATHNLSSYAWSLMVVFYLQAANLKCYLPSSARSSNLPSLQSACRSCEVTIQGRKFDVGFKRLTDFPPPDAGRVHGSESLSSFPWRSLALGFFKFFLEDFDLDKEIISVCFGSRQFVDASTTGPGPHIRDPFDPGRDLGAVLSAPRREAFREALMVGRRLLEEKVAFAGLLQGDADLCSPVQWDTLVHSEELQHHRVQPGGHAPRAAQSKSGDLEFGSTELDDFQKRSMHAIAQKESVVVAAPTSAGKTAVAEYAMMVALRNHGSVMFCSPTKALSNQKFIDFHANANFSRRVGLLTGDSSVAPSSPILVATTEILQLGLHIVLGLSEVLPLDSGQCSQVLVGIRRSMLCRHHNDFARLQTVVFDEVHYIGDVERGAVWEDCMILLPAHINVVCLSATVPNCLDLAGWICQTRHCVCHLILKLSRPVPLRIFGVADVTSLLVDGDNAFLEENFAALKLDRKSGEDIFQAIAANAKLTPTLAFMFSKVACETNALAVARRLNQAEIIADRISEYSDAGRKLKEAIKFWTSRKIHRLRPVVSQLLSMEARQRIQDLAKETLLHLPEEDRSLQQVEMLMDTLLPLGLAIHHSGLLAPLKELVERLCAEGLVLLLFCTETCAVGLNFPAKSVAFCFTKSGLLKCDGCNMRMVRTGEYQQMAGRAGRRGLDKHGNVLFCMSNRKDESVQKAKANAPPGMSQMMKQLILNSAEPVMSSYMLRFPLMLNLLKFGHAGYVKWLFLQTFRQFQSRQAAASIEEHKTQRAMFAILEALGFLSPEQRLTTLGRAVAGLWIGDPLLMGVLLRDKVLDPFPALELVSLLSVFTVEPKFRKHKGAEEEQEDEQSEDANDFLHQSDDSCDPEAGQFIETTNFLVTKVLRSARLVSDAYVGGGLLSADKGTPEEYVKNWRKGCLTYKQFNRLLTDGKNMVLATRMWITGKTFSEALHVARMDAGTFAKAIRKLGKFVRMLIQAALKLDRGTFADSLSRKLSCLMRGLPFLSPLLLRNLESSADVDGDDGEPLWTACPDEVGARVELKPSDIGFSHRSCSAHFQDGRTVRSTLTEILAGKVSPCDIEELRVFWHQGIYYTLGNRRLCVYRLLEHCRPNTKILVKVVSESEAEARDWKDKFTSGRWKGAVVLLRHTGEIIGKSLAQSTFKLPSAEEIESTANAVEPHPTCPSPLEQPGAIGYWHHLRAACQGDNSRVGHLRGVVQIPGAPQSVACKAGPPRRLLDPLSLSDEQLARMDMDWSPCTDLRYEQPACGEGNGKPCTRKGCSGIFEKTGEPCQFCHTHPCEVIARFEAFRGFARRAAKKNLGKHANRRMGY</sequence>
<dbReference type="SUPFAM" id="SSF81631">
    <property type="entry name" value="PAP/OAS1 substrate-binding domain"/>
    <property type="match status" value="1"/>
</dbReference>
<protein>
    <submittedName>
        <fullName evidence="7">Mtrex protein</fullName>
    </submittedName>
</protein>
<keyword evidence="4" id="KW-0067">ATP-binding</keyword>
<dbReference type="SMART" id="SM00490">
    <property type="entry name" value="HELICc"/>
    <property type="match status" value="1"/>
</dbReference>
<dbReference type="Gene3D" id="1.10.3380.30">
    <property type="match status" value="1"/>
</dbReference>
<dbReference type="Pfam" id="PF08148">
    <property type="entry name" value="DSHCT"/>
    <property type="match status" value="1"/>
</dbReference>
<keyword evidence="1" id="KW-0547">Nucleotide-binding</keyword>
<dbReference type="OrthoDB" id="418129at2759"/>
<keyword evidence="2" id="KW-0378">Hydrolase</keyword>
<dbReference type="Gene3D" id="3.30.460.10">
    <property type="entry name" value="Beta Polymerase, domain 2"/>
    <property type="match status" value="1"/>
</dbReference>
<dbReference type="Gene3D" id="1.10.1410.10">
    <property type="match status" value="1"/>
</dbReference>
<evidence type="ECO:0000256" key="5">
    <source>
        <dbReference type="SAM" id="MobiDB-lite"/>
    </source>
</evidence>
<keyword evidence="3" id="KW-0347">Helicase</keyword>
<proteinExistence type="predicted"/>
<dbReference type="PROSITE" id="PS51192">
    <property type="entry name" value="HELICASE_ATP_BIND_1"/>
    <property type="match status" value="1"/>
</dbReference>
<evidence type="ECO:0000256" key="4">
    <source>
        <dbReference type="ARBA" id="ARBA00022840"/>
    </source>
</evidence>
<evidence type="ECO:0000313" key="8">
    <source>
        <dbReference type="Proteomes" id="UP000601435"/>
    </source>
</evidence>
<keyword evidence="8" id="KW-1185">Reference proteome</keyword>
<dbReference type="Pfam" id="PF22600">
    <property type="entry name" value="MTPAP-like_central"/>
    <property type="match status" value="1"/>
</dbReference>
<dbReference type="InterPro" id="IPR043519">
    <property type="entry name" value="NT_sf"/>
</dbReference>
<comment type="caution">
    <text evidence="7">The sequence shown here is derived from an EMBL/GenBank/DDBJ whole genome shotgun (WGS) entry which is preliminary data.</text>
</comment>
<feature type="compositionally biased region" description="Acidic residues" evidence="5">
    <location>
        <begin position="994"/>
        <end position="1005"/>
    </location>
</feature>
<dbReference type="Proteomes" id="UP000601435">
    <property type="component" value="Unassembled WGS sequence"/>
</dbReference>
<dbReference type="SUPFAM" id="SSF52540">
    <property type="entry name" value="P-loop containing nucleoside triphosphate hydrolases"/>
    <property type="match status" value="2"/>
</dbReference>
<evidence type="ECO:0000313" key="7">
    <source>
        <dbReference type="EMBL" id="CAE7417419.1"/>
    </source>
</evidence>
<dbReference type="InterPro" id="IPR014001">
    <property type="entry name" value="Helicase_ATP-bd"/>
</dbReference>
<dbReference type="InterPro" id="IPR027417">
    <property type="entry name" value="P-loop_NTPase"/>
</dbReference>
<dbReference type="GO" id="GO:0016787">
    <property type="term" value="F:hydrolase activity"/>
    <property type="evidence" value="ECO:0007669"/>
    <property type="project" value="UniProtKB-KW"/>
</dbReference>
<accession>A0A812R382</accession>
<dbReference type="GO" id="GO:0003676">
    <property type="term" value="F:nucleic acid binding"/>
    <property type="evidence" value="ECO:0007669"/>
    <property type="project" value="InterPro"/>
</dbReference>
<dbReference type="PANTHER" id="PTHR12131">
    <property type="entry name" value="ATP-DEPENDENT RNA AND DNA HELICASE"/>
    <property type="match status" value="1"/>
</dbReference>
<evidence type="ECO:0000256" key="2">
    <source>
        <dbReference type="ARBA" id="ARBA00022801"/>
    </source>
</evidence>
<dbReference type="InterPro" id="IPR012961">
    <property type="entry name" value="Ski2/MTR4_C"/>
</dbReference>
<evidence type="ECO:0000259" key="6">
    <source>
        <dbReference type="PROSITE" id="PS51192"/>
    </source>
</evidence>
<dbReference type="InterPro" id="IPR011545">
    <property type="entry name" value="DEAD/DEAH_box_helicase_dom"/>
</dbReference>
<reference evidence="7" key="1">
    <citation type="submission" date="2021-02" db="EMBL/GenBank/DDBJ databases">
        <authorList>
            <person name="Dougan E. K."/>
            <person name="Rhodes N."/>
            <person name="Thang M."/>
            <person name="Chan C."/>
        </authorList>
    </citation>
    <scope>NUCLEOTIDE SEQUENCE</scope>
</reference>
<name>A0A812R382_9DINO</name>
<dbReference type="InterPro" id="IPR050699">
    <property type="entry name" value="RNA-DNA_Helicase"/>
</dbReference>
<dbReference type="EMBL" id="CAJNJA010018193">
    <property type="protein sequence ID" value="CAE7417419.1"/>
    <property type="molecule type" value="Genomic_DNA"/>
</dbReference>
<dbReference type="GO" id="GO:0004386">
    <property type="term" value="F:helicase activity"/>
    <property type="evidence" value="ECO:0007669"/>
    <property type="project" value="UniProtKB-KW"/>
</dbReference>
<dbReference type="SMART" id="SM01142">
    <property type="entry name" value="DSHCT"/>
    <property type="match status" value="1"/>
</dbReference>
<dbReference type="Gene3D" id="3.40.50.300">
    <property type="entry name" value="P-loop containing nucleotide triphosphate hydrolases"/>
    <property type="match status" value="2"/>
</dbReference>
<dbReference type="InterPro" id="IPR001650">
    <property type="entry name" value="Helicase_C-like"/>
</dbReference>
<dbReference type="GO" id="GO:0005524">
    <property type="term" value="F:ATP binding"/>
    <property type="evidence" value="ECO:0007669"/>
    <property type="project" value="UniProtKB-KW"/>
</dbReference>
<dbReference type="PANTHER" id="PTHR12131:SF1">
    <property type="entry name" value="ATP-DEPENDENT RNA HELICASE SUPV3L1, MITOCHONDRIAL-RELATED"/>
    <property type="match status" value="1"/>
</dbReference>
<feature type="domain" description="Helicase ATP-binding" evidence="6">
    <location>
        <begin position="390"/>
        <end position="578"/>
    </location>
</feature>